<dbReference type="RefSeq" id="WP_200270012.1">
    <property type="nucleotide sequence ID" value="NZ_JAENIJ010000012.1"/>
</dbReference>
<organism evidence="4 5">
    <name type="scientific">Luteolibacter pohnpeiensis</name>
    <dbReference type="NCBI Taxonomy" id="454153"/>
    <lineage>
        <taxon>Bacteria</taxon>
        <taxon>Pseudomonadati</taxon>
        <taxon>Verrucomicrobiota</taxon>
        <taxon>Verrucomicrobiia</taxon>
        <taxon>Verrucomicrobiales</taxon>
        <taxon>Verrucomicrobiaceae</taxon>
        <taxon>Luteolibacter</taxon>
    </lineage>
</organism>
<sequence>MHYLEKLFTLEGKTAVVIGGTGELCSHMAFGLAQAGATVVLVGRNAEKAAQRIAMIGDNAHFIEADVADRGSIKTLLDTVLARFGSVDILINGAGINAATPILDISTEEFERILNVNLTATLVACQVFAKYWLDHDLSGSIINLGSISGLGPLSRVFSYSASKAALHNLSKNLAREWADKKIRVNTLVPGFFPAEQNRSVLDESRVAAIMNHTPMDRFGSPDELIGATILLASNQAGSFITGHELIVDGGYHAMSI</sequence>
<evidence type="ECO:0000313" key="4">
    <source>
        <dbReference type="EMBL" id="MBK1882626.1"/>
    </source>
</evidence>
<dbReference type="PANTHER" id="PTHR42760:SF115">
    <property type="entry name" value="3-OXOACYL-[ACYL-CARRIER-PROTEIN] REDUCTASE FABG"/>
    <property type="match status" value="1"/>
</dbReference>
<dbReference type="SMART" id="SM00822">
    <property type="entry name" value="PKS_KR"/>
    <property type="match status" value="1"/>
</dbReference>
<feature type="domain" description="Ketoreductase" evidence="3">
    <location>
        <begin position="13"/>
        <end position="180"/>
    </location>
</feature>
<keyword evidence="5" id="KW-1185">Reference proteome</keyword>
<name>A0A934S4Y0_9BACT</name>
<dbReference type="Gene3D" id="3.40.50.720">
    <property type="entry name" value="NAD(P)-binding Rossmann-like Domain"/>
    <property type="match status" value="1"/>
</dbReference>
<evidence type="ECO:0000313" key="5">
    <source>
        <dbReference type="Proteomes" id="UP000603141"/>
    </source>
</evidence>
<proteinExistence type="inferred from homology"/>
<dbReference type="InterPro" id="IPR036291">
    <property type="entry name" value="NAD(P)-bd_dom_sf"/>
</dbReference>
<dbReference type="PRINTS" id="PR00080">
    <property type="entry name" value="SDRFAMILY"/>
</dbReference>
<dbReference type="FunFam" id="3.40.50.720:FF:000084">
    <property type="entry name" value="Short-chain dehydrogenase reductase"/>
    <property type="match status" value="1"/>
</dbReference>
<comment type="similarity">
    <text evidence="1">Belongs to the short-chain dehydrogenases/reductases (SDR) family.</text>
</comment>
<dbReference type="SUPFAM" id="SSF51735">
    <property type="entry name" value="NAD(P)-binding Rossmann-fold domains"/>
    <property type="match status" value="1"/>
</dbReference>
<dbReference type="EMBL" id="JAENIJ010000012">
    <property type="protein sequence ID" value="MBK1882626.1"/>
    <property type="molecule type" value="Genomic_DNA"/>
</dbReference>
<evidence type="ECO:0000259" key="3">
    <source>
        <dbReference type="SMART" id="SM00822"/>
    </source>
</evidence>
<dbReference type="PANTHER" id="PTHR42760">
    <property type="entry name" value="SHORT-CHAIN DEHYDROGENASES/REDUCTASES FAMILY MEMBER"/>
    <property type="match status" value="1"/>
</dbReference>
<dbReference type="PROSITE" id="PS00061">
    <property type="entry name" value="ADH_SHORT"/>
    <property type="match status" value="1"/>
</dbReference>
<keyword evidence="2" id="KW-0560">Oxidoreductase</keyword>
<protein>
    <submittedName>
        <fullName evidence="4">SDR family oxidoreductase</fullName>
    </submittedName>
</protein>
<comment type="caution">
    <text evidence="4">The sequence shown here is derived from an EMBL/GenBank/DDBJ whole genome shotgun (WGS) entry which is preliminary data.</text>
</comment>
<evidence type="ECO:0000256" key="1">
    <source>
        <dbReference type="ARBA" id="ARBA00006484"/>
    </source>
</evidence>
<dbReference type="InterPro" id="IPR002347">
    <property type="entry name" value="SDR_fam"/>
</dbReference>
<dbReference type="Proteomes" id="UP000603141">
    <property type="component" value="Unassembled WGS sequence"/>
</dbReference>
<dbReference type="AlphaFoldDB" id="A0A934S4Y0"/>
<dbReference type="InterPro" id="IPR057326">
    <property type="entry name" value="KR_dom"/>
</dbReference>
<accession>A0A934S4Y0</accession>
<evidence type="ECO:0000256" key="2">
    <source>
        <dbReference type="ARBA" id="ARBA00023002"/>
    </source>
</evidence>
<dbReference type="InterPro" id="IPR020904">
    <property type="entry name" value="Sc_DH/Rdtase_CS"/>
</dbReference>
<dbReference type="PRINTS" id="PR00081">
    <property type="entry name" value="GDHRDH"/>
</dbReference>
<reference evidence="4" key="1">
    <citation type="submission" date="2021-01" db="EMBL/GenBank/DDBJ databases">
        <title>Modified the classification status of verrucomicrobia.</title>
        <authorList>
            <person name="Feng X."/>
        </authorList>
    </citation>
    <scope>NUCLEOTIDE SEQUENCE</scope>
    <source>
        <strain evidence="4">KCTC 22041</strain>
    </source>
</reference>
<dbReference type="GO" id="GO:0016616">
    <property type="term" value="F:oxidoreductase activity, acting on the CH-OH group of donors, NAD or NADP as acceptor"/>
    <property type="evidence" value="ECO:0007669"/>
    <property type="project" value="TreeGrafter"/>
</dbReference>
<gene>
    <name evidence="4" type="ORF">JIN85_09375</name>
</gene>
<dbReference type="Pfam" id="PF13561">
    <property type="entry name" value="adh_short_C2"/>
    <property type="match status" value="1"/>
</dbReference>